<accession>A0A7S4JRJ7</accession>
<reference evidence="4" key="1">
    <citation type="submission" date="2021-01" db="EMBL/GenBank/DDBJ databases">
        <authorList>
            <person name="Corre E."/>
            <person name="Pelletier E."/>
            <person name="Niang G."/>
            <person name="Scheremetjew M."/>
            <person name="Finn R."/>
            <person name="Kale V."/>
            <person name="Holt S."/>
            <person name="Cochrane G."/>
            <person name="Meng A."/>
            <person name="Brown T."/>
            <person name="Cohen L."/>
        </authorList>
    </citation>
    <scope>NUCLEOTIDE SEQUENCE</scope>
    <source>
        <strain evidence="4">CCMP 2712</strain>
    </source>
</reference>
<dbReference type="SUPFAM" id="SSF51905">
    <property type="entry name" value="FAD/NAD(P)-binding domain"/>
    <property type="match status" value="1"/>
</dbReference>
<feature type="signal peptide" evidence="3">
    <location>
        <begin position="1"/>
        <end position="23"/>
    </location>
</feature>
<gene>
    <name evidence="4" type="ORF">GTHE00462_LOCUS7180</name>
</gene>
<sequence length="673" mass="75430">MMRSLPTFAWLLGMAVYMQTTEGFGFSLPGRNGLHMGKGRFSNDLKCVGNRRCTKRHVLTPVAQSSGAQVLQDEDLKSEGKKGDPAGGWWKDSSPQRTVEQAKLKYLNQFPNTWQPAESLTLKRKGDKKDTYKTAGVEFKTATPDKVYDAAIVGTGPAAIAMADALALEGMTVAVVGPIAGAWPNNYGVWMDEWSVLGLPDSCIESQYDTTRITISKGNSISIPRPYGKVSGPKTREFFLRRCAENGVEVLDELVTDIVHGDTENPSVFKTAGGETIRCKVPVVAAGHYSPLVKYQSPGVEFMRIEGEYMTRDWGRLLQVPPNQRPVITNEYVESGPLSQLSWKHSIQFDSVRPGQHAWGWNWGWNPVLRGLKVPSFIPLFGDCEAIGGGAPGYQIAYGVTVECSEPHGFPLDEMLLMDFSTDHLEGDEELEGGIDGHVPTFLYAFPYDEKRIFLQETLLVARNHRAFAKSLQMEEMVRRVNKRIENLKLEVTKQYDEEYSVIPMGGPLPVLGQPVVAYGAAGVMVHPASGYMINRAILWAPEVARALASTLKETNNAQLATEAAWEALWPKQRLIERDLYCFGMEVLLDLDVALLRDFFSAFFADPKEKMWRQFLAWSMTRPGEKPWKMSIFMILQFFRGSWPLKARLVREAMFKDGLHLLKSIFEMPFPFD</sequence>
<evidence type="ECO:0000256" key="3">
    <source>
        <dbReference type="SAM" id="SignalP"/>
    </source>
</evidence>
<dbReference type="AlphaFoldDB" id="A0A7S4JRJ7"/>
<dbReference type="Gene3D" id="3.50.50.60">
    <property type="entry name" value="FAD/NAD(P)-binding domain"/>
    <property type="match status" value="1"/>
</dbReference>
<protein>
    <recommendedName>
        <fullName evidence="5">Lycopene beta cyclase</fullName>
    </recommendedName>
</protein>
<evidence type="ECO:0000313" key="4">
    <source>
        <dbReference type="EMBL" id="CAE2272019.1"/>
    </source>
</evidence>
<feature type="compositionally biased region" description="Basic and acidic residues" evidence="2">
    <location>
        <begin position="74"/>
        <end position="84"/>
    </location>
</feature>
<keyword evidence="3" id="KW-0732">Signal</keyword>
<feature type="coiled-coil region" evidence="1">
    <location>
        <begin position="471"/>
        <end position="498"/>
    </location>
</feature>
<feature type="region of interest" description="Disordered" evidence="2">
    <location>
        <begin position="64"/>
        <end position="95"/>
    </location>
</feature>
<dbReference type="PANTHER" id="PTHR39757:SF5">
    <property type="entry name" value="OS02G0190600 PROTEIN"/>
    <property type="match status" value="1"/>
</dbReference>
<proteinExistence type="predicted"/>
<organism evidence="4">
    <name type="scientific">Guillardia theta</name>
    <name type="common">Cryptophyte</name>
    <name type="synonym">Cryptomonas phi</name>
    <dbReference type="NCBI Taxonomy" id="55529"/>
    <lineage>
        <taxon>Eukaryota</taxon>
        <taxon>Cryptophyceae</taxon>
        <taxon>Pyrenomonadales</taxon>
        <taxon>Geminigeraceae</taxon>
        <taxon>Guillardia</taxon>
    </lineage>
</organism>
<keyword evidence="1" id="KW-0175">Coiled coil</keyword>
<evidence type="ECO:0008006" key="5">
    <source>
        <dbReference type="Google" id="ProtNLM"/>
    </source>
</evidence>
<evidence type="ECO:0000256" key="1">
    <source>
        <dbReference type="SAM" id="Coils"/>
    </source>
</evidence>
<feature type="chain" id="PRO_5031554621" description="Lycopene beta cyclase" evidence="3">
    <location>
        <begin position="24"/>
        <end position="673"/>
    </location>
</feature>
<name>A0A7S4JRJ7_GUITH</name>
<dbReference type="PANTHER" id="PTHR39757">
    <property type="match status" value="1"/>
</dbReference>
<evidence type="ECO:0000256" key="2">
    <source>
        <dbReference type="SAM" id="MobiDB-lite"/>
    </source>
</evidence>
<dbReference type="Pfam" id="PF05834">
    <property type="entry name" value="Lycopene_cycl"/>
    <property type="match status" value="2"/>
</dbReference>
<dbReference type="EMBL" id="HBKN01009141">
    <property type="protein sequence ID" value="CAE2272019.1"/>
    <property type="molecule type" value="Transcribed_RNA"/>
</dbReference>
<dbReference type="InterPro" id="IPR036188">
    <property type="entry name" value="FAD/NAD-bd_sf"/>
</dbReference>